<dbReference type="OrthoDB" id="6134459at2759"/>
<dbReference type="SUPFAM" id="SSF81321">
    <property type="entry name" value="Family A G protein-coupled receptor-like"/>
    <property type="match status" value="1"/>
</dbReference>
<evidence type="ECO:0000256" key="3">
    <source>
        <dbReference type="ARBA" id="ARBA00022989"/>
    </source>
</evidence>
<feature type="transmembrane region" description="Helical" evidence="6">
    <location>
        <begin position="683"/>
        <end position="704"/>
    </location>
</feature>
<proteinExistence type="predicted"/>
<feature type="region of interest" description="Disordered" evidence="5">
    <location>
        <begin position="467"/>
        <end position="496"/>
    </location>
</feature>
<dbReference type="GO" id="GO:0016020">
    <property type="term" value="C:membrane"/>
    <property type="evidence" value="ECO:0007669"/>
    <property type="project" value="UniProtKB-SubCell"/>
</dbReference>
<evidence type="ECO:0000256" key="1">
    <source>
        <dbReference type="ARBA" id="ARBA00004141"/>
    </source>
</evidence>
<evidence type="ECO:0000259" key="7">
    <source>
        <dbReference type="PROSITE" id="PS50261"/>
    </source>
</evidence>
<feature type="transmembrane region" description="Helical" evidence="6">
    <location>
        <begin position="805"/>
        <end position="827"/>
    </location>
</feature>
<dbReference type="Pfam" id="PF00002">
    <property type="entry name" value="7tm_2"/>
    <property type="match status" value="1"/>
</dbReference>
<reference evidence="8 9" key="1">
    <citation type="submission" date="2019-01" db="EMBL/GenBank/DDBJ databases">
        <title>A draft genome assembly of the solar-powered sea slug Elysia chlorotica.</title>
        <authorList>
            <person name="Cai H."/>
            <person name="Li Q."/>
            <person name="Fang X."/>
            <person name="Li J."/>
            <person name="Curtis N.E."/>
            <person name="Altenburger A."/>
            <person name="Shibata T."/>
            <person name="Feng M."/>
            <person name="Maeda T."/>
            <person name="Schwartz J.A."/>
            <person name="Shigenobu S."/>
            <person name="Lundholm N."/>
            <person name="Nishiyama T."/>
            <person name="Yang H."/>
            <person name="Hasebe M."/>
            <person name="Li S."/>
            <person name="Pierce S.K."/>
            <person name="Wang J."/>
        </authorList>
    </citation>
    <scope>NUCLEOTIDE SEQUENCE [LARGE SCALE GENOMIC DNA]</scope>
    <source>
        <strain evidence="8">EC2010</strain>
        <tissue evidence="8">Whole organism of an adult</tissue>
    </source>
</reference>
<organism evidence="8 9">
    <name type="scientific">Elysia chlorotica</name>
    <name type="common">Eastern emerald elysia</name>
    <name type="synonym">Sea slug</name>
    <dbReference type="NCBI Taxonomy" id="188477"/>
    <lineage>
        <taxon>Eukaryota</taxon>
        <taxon>Metazoa</taxon>
        <taxon>Spiralia</taxon>
        <taxon>Lophotrochozoa</taxon>
        <taxon>Mollusca</taxon>
        <taxon>Gastropoda</taxon>
        <taxon>Heterobranchia</taxon>
        <taxon>Euthyneura</taxon>
        <taxon>Panpulmonata</taxon>
        <taxon>Sacoglossa</taxon>
        <taxon>Placobranchoidea</taxon>
        <taxon>Plakobranchidae</taxon>
        <taxon>Elysia</taxon>
    </lineage>
</organism>
<accession>A0A433TZ09</accession>
<dbReference type="AlphaFoldDB" id="A0A433TZ09"/>
<feature type="transmembrane region" description="Helical" evidence="6">
    <location>
        <begin position="641"/>
        <end position="662"/>
    </location>
</feature>
<protein>
    <recommendedName>
        <fullName evidence="7">G-protein coupled receptors family 2 profile 2 domain-containing protein</fullName>
    </recommendedName>
</protein>
<sequence>MSNQPLLLAQVYGNCCDDYTEFCGEDYLAESGVLQTSMPLLTTDMVNKGEVNTVCLGRSLVISSCSPRFDRLYFLNWKQHWKDSFNHRSLADHLSTLQEQDVIYRCLNPTVDGADYLRETPVSANDTGLHFRNVYCALCNGLTSAEFWLGFSVCRPLNLLEDDSASDLCSTPMVFLPSGDQPNSCFLSSELVPIDPVNSATDGRLEADTENGGNTTAEPARVFPPDNRNVTISNISSGGYPDELGSDLGVGPVWEGQDQPELYRRCHRLVSYVLGGPRSEDVYRNVYCYRLQHAGQSPPRLCEPGVRRLPLVYQGRYVTFVPEIKDKTSNASDAEAGGKSGTVELAMGMQEDIEVKFLYKLISSYNKPSCDTATSLLVNGQCLRVAFFLHIFVTYNYERSSLIKGNYRESAESYTRFVSDTMTSPISPRFFCEAINMETTEVSGREHEGELQLRCVEMSISALATNSSDQFNGTETDPRAEPGVGQNPQTVNGEPVNDQRVRGYLDFATKGFHAIHAGTGVMKLPGTVDIRVCLTDMLRSDTLQVSRQFHDYCASYKLRWQAQANIDGVVGEISLEGIITIICCILSDIGLLVRLALQQVVPFYKTYPAKVQFSLCLALLLAYTLFLVGGMVDEGSRACRIISTMTHLAFLSALFWMNVTAFEIWRTFRHWRNQVVSRGRTSLVLSALYAVGIPLAIVISALVIEELYPWSEFSPNYGEYFCWLNGSMAVAIFFVTPCSAICGMNAVFVGLTLRGLRRQRTSISEFKKSNTETAITDTTIVVKIILLVGITWLLGLLAAMVNHQVLWIIFTVINASLGFLISAVLVLNKRVFYAVQKKCLCYSTDSITVVSTQVPRH</sequence>
<evidence type="ECO:0000313" key="9">
    <source>
        <dbReference type="Proteomes" id="UP000271974"/>
    </source>
</evidence>
<dbReference type="InterPro" id="IPR000832">
    <property type="entry name" value="GPCR_2_secretin-like"/>
</dbReference>
<dbReference type="PANTHER" id="PTHR45902:SF1">
    <property type="entry name" value="LATROPHILIN RECEPTOR-LIKE PROTEIN A"/>
    <property type="match status" value="1"/>
</dbReference>
<feature type="transmembrane region" description="Helical" evidence="6">
    <location>
        <begin position="724"/>
        <end position="753"/>
    </location>
</feature>
<keyword evidence="3 6" id="KW-1133">Transmembrane helix</keyword>
<dbReference type="PROSITE" id="PS50261">
    <property type="entry name" value="G_PROTEIN_RECEP_F2_4"/>
    <property type="match status" value="1"/>
</dbReference>
<evidence type="ECO:0000256" key="6">
    <source>
        <dbReference type="SAM" id="Phobius"/>
    </source>
</evidence>
<keyword evidence="2 6" id="KW-0812">Transmembrane</keyword>
<dbReference type="InterPro" id="IPR017981">
    <property type="entry name" value="GPCR_2-like_7TM"/>
</dbReference>
<name>A0A433TZ09_ELYCH</name>
<dbReference type="Proteomes" id="UP000271974">
    <property type="component" value="Unassembled WGS sequence"/>
</dbReference>
<gene>
    <name evidence="8" type="ORF">EGW08_005451</name>
</gene>
<evidence type="ECO:0000256" key="4">
    <source>
        <dbReference type="ARBA" id="ARBA00023136"/>
    </source>
</evidence>
<dbReference type="InterPro" id="IPR053231">
    <property type="entry name" value="GPCR_LN-TM7"/>
</dbReference>
<comment type="subcellular location">
    <subcellularLocation>
        <location evidence="1">Membrane</location>
        <topology evidence="1">Multi-pass membrane protein</topology>
    </subcellularLocation>
</comment>
<dbReference type="PANTHER" id="PTHR45902">
    <property type="entry name" value="LATROPHILIN RECEPTOR-LIKE PROTEIN A"/>
    <property type="match status" value="1"/>
</dbReference>
<dbReference type="EMBL" id="RQTK01000128">
    <property type="protein sequence ID" value="RUS86791.1"/>
    <property type="molecule type" value="Genomic_DNA"/>
</dbReference>
<evidence type="ECO:0000256" key="2">
    <source>
        <dbReference type="ARBA" id="ARBA00022692"/>
    </source>
</evidence>
<comment type="caution">
    <text evidence="8">The sequence shown here is derived from an EMBL/GenBank/DDBJ whole genome shotgun (WGS) entry which is preliminary data.</text>
</comment>
<dbReference type="CDD" id="cd15039">
    <property type="entry name" value="7tmB3_Methuselah-like"/>
    <property type="match status" value="1"/>
</dbReference>
<evidence type="ECO:0000256" key="5">
    <source>
        <dbReference type="SAM" id="MobiDB-lite"/>
    </source>
</evidence>
<feature type="transmembrane region" description="Helical" evidence="6">
    <location>
        <begin position="609"/>
        <end position="629"/>
    </location>
</feature>
<dbReference type="Gene3D" id="1.20.1070.10">
    <property type="entry name" value="Rhodopsin 7-helix transmembrane proteins"/>
    <property type="match status" value="1"/>
</dbReference>
<feature type="transmembrane region" description="Helical" evidence="6">
    <location>
        <begin position="577"/>
        <end position="597"/>
    </location>
</feature>
<feature type="transmembrane region" description="Helical" evidence="6">
    <location>
        <begin position="774"/>
        <end position="799"/>
    </location>
</feature>
<evidence type="ECO:0000313" key="8">
    <source>
        <dbReference type="EMBL" id="RUS86791.1"/>
    </source>
</evidence>
<dbReference type="GO" id="GO:0004930">
    <property type="term" value="F:G protein-coupled receptor activity"/>
    <property type="evidence" value="ECO:0007669"/>
    <property type="project" value="InterPro"/>
</dbReference>
<feature type="domain" description="G-protein coupled receptors family 2 profile 2" evidence="7">
    <location>
        <begin position="576"/>
        <end position="829"/>
    </location>
</feature>
<keyword evidence="4 6" id="KW-0472">Membrane</keyword>
<keyword evidence="9" id="KW-1185">Reference proteome</keyword>
<dbReference type="GO" id="GO:0007166">
    <property type="term" value="P:cell surface receptor signaling pathway"/>
    <property type="evidence" value="ECO:0007669"/>
    <property type="project" value="InterPro"/>
</dbReference>